<reference evidence="8 9" key="2">
    <citation type="submission" date="2020-03" db="EMBL/GenBank/DDBJ databases">
        <authorList>
            <person name="Ichikawa N."/>
            <person name="Kimura A."/>
            <person name="Kitahashi Y."/>
            <person name="Uohara A."/>
        </authorList>
    </citation>
    <scope>NUCLEOTIDE SEQUENCE [LARGE SCALE GENOMIC DNA]</scope>
    <source>
        <strain evidence="8 9">NBRC 108638</strain>
    </source>
</reference>
<evidence type="ECO:0000313" key="8">
    <source>
        <dbReference type="EMBL" id="GFJ87464.1"/>
    </source>
</evidence>
<dbReference type="InterPro" id="IPR039425">
    <property type="entry name" value="RNA_pol_sigma-70-like"/>
</dbReference>
<evidence type="ECO:0000313" key="9">
    <source>
        <dbReference type="Proteomes" id="UP000482960"/>
    </source>
</evidence>
<dbReference type="PANTHER" id="PTHR43133:SF8">
    <property type="entry name" value="RNA POLYMERASE SIGMA FACTOR HI_1459-RELATED"/>
    <property type="match status" value="1"/>
</dbReference>
<evidence type="ECO:0000256" key="2">
    <source>
        <dbReference type="ARBA" id="ARBA00023015"/>
    </source>
</evidence>
<comment type="similarity">
    <text evidence="1">Belongs to the sigma-70 factor family. ECF subfamily.</text>
</comment>
<reference evidence="8 9" key="1">
    <citation type="submission" date="2020-03" db="EMBL/GenBank/DDBJ databases">
        <title>Whole genome shotgun sequence of Phytohabitans rumicis NBRC 108638.</title>
        <authorList>
            <person name="Komaki H."/>
            <person name="Tamura T."/>
        </authorList>
    </citation>
    <scope>NUCLEOTIDE SEQUENCE [LARGE SCALE GENOMIC DNA]</scope>
    <source>
        <strain evidence="8 9">NBRC 108638</strain>
    </source>
</reference>
<dbReference type="PANTHER" id="PTHR43133">
    <property type="entry name" value="RNA POLYMERASE ECF-TYPE SIGMA FACTO"/>
    <property type="match status" value="1"/>
</dbReference>
<keyword evidence="3" id="KW-0731">Sigma factor</keyword>
<dbReference type="AlphaFoldDB" id="A0A6V8KUG0"/>
<name>A0A6V8KUG0_9ACTN</name>
<organism evidence="8 9">
    <name type="scientific">Phytohabitans rumicis</name>
    <dbReference type="NCBI Taxonomy" id="1076125"/>
    <lineage>
        <taxon>Bacteria</taxon>
        <taxon>Bacillati</taxon>
        <taxon>Actinomycetota</taxon>
        <taxon>Actinomycetes</taxon>
        <taxon>Micromonosporales</taxon>
        <taxon>Micromonosporaceae</taxon>
    </lineage>
</organism>
<dbReference type="InterPro" id="IPR013249">
    <property type="entry name" value="RNA_pol_sigma70_r4_t2"/>
</dbReference>
<dbReference type="Pfam" id="PF04542">
    <property type="entry name" value="Sigma70_r2"/>
    <property type="match status" value="1"/>
</dbReference>
<accession>A0A6V8KUG0</accession>
<dbReference type="GO" id="GO:0016987">
    <property type="term" value="F:sigma factor activity"/>
    <property type="evidence" value="ECO:0007669"/>
    <property type="project" value="UniProtKB-KW"/>
</dbReference>
<keyword evidence="2" id="KW-0805">Transcription regulation</keyword>
<dbReference type="GO" id="GO:0006352">
    <property type="term" value="P:DNA-templated transcription initiation"/>
    <property type="evidence" value="ECO:0007669"/>
    <property type="project" value="InterPro"/>
</dbReference>
<proteinExistence type="inferred from homology"/>
<evidence type="ECO:0000256" key="5">
    <source>
        <dbReference type="ARBA" id="ARBA00023163"/>
    </source>
</evidence>
<sequence>MEDVTVDPRRNLAEMDDCDLVAAFDGDPEAVEEFYRRHVRGLTRYVTRVVGDGHDAADLVAAAFLAALESAAGFDPSRGEPVAWLYGIAANLIAGRNRRSGIESRALRRLWGRRPAAPDDYGRVDEQVDARRRGGGPLAELSALPPAEREVVALIVLDDLTVTEAAGVLGIRPATARMRLARARDRFTNRPQEG</sequence>
<dbReference type="Proteomes" id="UP000482960">
    <property type="component" value="Unassembled WGS sequence"/>
</dbReference>
<dbReference type="InterPro" id="IPR036388">
    <property type="entry name" value="WH-like_DNA-bd_sf"/>
</dbReference>
<dbReference type="InterPro" id="IPR013324">
    <property type="entry name" value="RNA_pol_sigma_r3/r4-like"/>
</dbReference>
<dbReference type="Gene3D" id="1.10.10.10">
    <property type="entry name" value="Winged helix-like DNA-binding domain superfamily/Winged helix DNA-binding domain"/>
    <property type="match status" value="1"/>
</dbReference>
<comment type="caution">
    <text evidence="8">The sequence shown here is derived from an EMBL/GenBank/DDBJ whole genome shotgun (WGS) entry which is preliminary data.</text>
</comment>
<dbReference type="SUPFAM" id="SSF88659">
    <property type="entry name" value="Sigma3 and sigma4 domains of RNA polymerase sigma factors"/>
    <property type="match status" value="1"/>
</dbReference>
<evidence type="ECO:0000256" key="4">
    <source>
        <dbReference type="ARBA" id="ARBA00023125"/>
    </source>
</evidence>
<feature type="domain" description="RNA polymerase sigma-70 region 2" evidence="6">
    <location>
        <begin position="34"/>
        <end position="94"/>
    </location>
</feature>
<dbReference type="Gene3D" id="1.10.1740.10">
    <property type="match status" value="1"/>
</dbReference>
<keyword evidence="4" id="KW-0238">DNA-binding</keyword>
<dbReference type="InterPro" id="IPR007627">
    <property type="entry name" value="RNA_pol_sigma70_r2"/>
</dbReference>
<dbReference type="InterPro" id="IPR014284">
    <property type="entry name" value="RNA_pol_sigma-70_dom"/>
</dbReference>
<dbReference type="InterPro" id="IPR013325">
    <property type="entry name" value="RNA_pol_sigma_r2"/>
</dbReference>
<keyword evidence="8" id="KW-0240">DNA-directed RNA polymerase</keyword>
<evidence type="ECO:0000259" key="6">
    <source>
        <dbReference type="Pfam" id="PF04542"/>
    </source>
</evidence>
<protein>
    <submittedName>
        <fullName evidence="8">DNA-directed RNA polymerase sigma-70 factor</fullName>
    </submittedName>
</protein>
<evidence type="ECO:0000256" key="3">
    <source>
        <dbReference type="ARBA" id="ARBA00023082"/>
    </source>
</evidence>
<dbReference type="NCBIfam" id="TIGR02937">
    <property type="entry name" value="sigma70-ECF"/>
    <property type="match status" value="1"/>
</dbReference>
<evidence type="ECO:0000259" key="7">
    <source>
        <dbReference type="Pfam" id="PF08281"/>
    </source>
</evidence>
<gene>
    <name evidence="8" type="primary">rpoE_3</name>
    <name evidence="8" type="ORF">Prum_011060</name>
</gene>
<evidence type="ECO:0000256" key="1">
    <source>
        <dbReference type="ARBA" id="ARBA00010641"/>
    </source>
</evidence>
<dbReference type="GO" id="GO:0000428">
    <property type="term" value="C:DNA-directed RNA polymerase complex"/>
    <property type="evidence" value="ECO:0007669"/>
    <property type="project" value="UniProtKB-KW"/>
</dbReference>
<dbReference type="SUPFAM" id="SSF88946">
    <property type="entry name" value="Sigma2 domain of RNA polymerase sigma factors"/>
    <property type="match status" value="1"/>
</dbReference>
<feature type="domain" description="RNA polymerase sigma factor 70 region 4 type 2" evidence="7">
    <location>
        <begin position="140"/>
        <end position="186"/>
    </location>
</feature>
<dbReference type="GO" id="GO:0003677">
    <property type="term" value="F:DNA binding"/>
    <property type="evidence" value="ECO:0007669"/>
    <property type="project" value="UniProtKB-KW"/>
</dbReference>
<dbReference type="CDD" id="cd06171">
    <property type="entry name" value="Sigma70_r4"/>
    <property type="match status" value="1"/>
</dbReference>
<dbReference type="EMBL" id="BLPG01000001">
    <property type="protein sequence ID" value="GFJ87464.1"/>
    <property type="molecule type" value="Genomic_DNA"/>
</dbReference>
<keyword evidence="9" id="KW-1185">Reference proteome</keyword>
<dbReference type="Pfam" id="PF08281">
    <property type="entry name" value="Sigma70_r4_2"/>
    <property type="match status" value="1"/>
</dbReference>
<keyword evidence="5" id="KW-0804">Transcription</keyword>